<dbReference type="HOGENOM" id="CLU_007383_10_2_1"/>
<reference evidence="5" key="1">
    <citation type="journal article" date="2013" name="Genome Announc.">
        <title>Draft genome sequence of the grapevine dieback fungus Eutypa lata UCR-EL1.</title>
        <authorList>
            <person name="Blanco-Ulate B."/>
            <person name="Rolshausen P.E."/>
            <person name="Cantu D."/>
        </authorList>
    </citation>
    <scope>NUCLEOTIDE SEQUENCE [LARGE SCALE GENOMIC DNA]</scope>
    <source>
        <strain evidence="5">UCR-EL1</strain>
    </source>
</reference>
<sequence>MSEILVVTCPSGKQCSYLLPLLYNKGKFQLRLAAHSESSAARLREKYPDAEVVQVDLASAAACAGLLRGATSVYHVGPSLSSREKEIGFNMVDAAAAEAARPGSAFAHFVFSSVHTTQHRMLMQHDLKSYVEERLFLSPLPYTVLQPTNFLEYPVRALAAQDRPVFERMWDPETPNSVIALRDLAEAAATVLVGREAHYLAQYPLCSTLPVSDAEIARAIGRAIGRTVEVRKPSYEEGVSLGIQYLYDGKGAAEGDPRPDICRDGMERLILFYNHRGLRGSPNVLRWLLGREPTTVDEYIKLELEAA</sequence>
<dbReference type="OrthoDB" id="419598at2759"/>
<dbReference type="PANTHER" id="PTHR42748">
    <property type="entry name" value="NITROGEN METABOLITE REPRESSION PROTEIN NMRA FAMILY MEMBER"/>
    <property type="match status" value="1"/>
</dbReference>
<name>M7SXD0_EUTLA</name>
<keyword evidence="5" id="KW-1185">Reference proteome</keyword>
<dbReference type="STRING" id="1287681.M7SXD0"/>
<dbReference type="PANTHER" id="PTHR42748:SF31">
    <property type="entry name" value="NMRA-LIKE DOMAIN-CONTAINING PROTEIN-RELATED"/>
    <property type="match status" value="1"/>
</dbReference>
<proteinExistence type="inferred from homology"/>
<accession>M7SXD0</accession>
<dbReference type="InterPro" id="IPR036291">
    <property type="entry name" value="NAD(P)-bd_dom_sf"/>
</dbReference>
<evidence type="ECO:0000313" key="4">
    <source>
        <dbReference type="EMBL" id="EMR62216.1"/>
    </source>
</evidence>
<dbReference type="InterPro" id="IPR008030">
    <property type="entry name" value="NmrA-like"/>
</dbReference>
<dbReference type="Pfam" id="PF05368">
    <property type="entry name" value="NmrA"/>
    <property type="match status" value="1"/>
</dbReference>
<dbReference type="Proteomes" id="UP000012174">
    <property type="component" value="Unassembled WGS sequence"/>
</dbReference>
<evidence type="ECO:0000313" key="5">
    <source>
        <dbReference type="Proteomes" id="UP000012174"/>
    </source>
</evidence>
<evidence type="ECO:0000256" key="2">
    <source>
        <dbReference type="ARBA" id="ARBA00022857"/>
    </source>
</evidence>
<dbReference type="GO" id="GO:0005634">
    <property type="term" value="C:nucleus"/>
    <property type="evidence" value="ECO:0007669"/>
    <property type="project" value="TreeGrafter"/>
</dbReference>
<evidence type="ECO:0000259" key="3">
    <source>
        <dbReference type="Pfam" id="PF05368"/>
    </source>
</evidence>
<feature type="domain" description="NmrA-like" evidence="3">
    <location>
        <begin position="4"/>
        <end position="231"/>
    </location>
</feature>
<organism evidence="4 5">
    <name type="scientific">Eutypa lata (strain UCR-EL1)</name>
    <name type="common">Grapevine dieback disease fungus</name>
    <name type="synonym">Eutypa armeniacae</name>
    <dbReference type="NCBI Taxonomy" id="1287681"/>
    <lineage>
        <taxon>Eukaryota</taxon>
        <taxon>Fungi</taxon>
        <taxon>Dikarya</taxon>
        <taxon>Ascomycota</taxon>
        <taxon>Pezizomycotina</taxon>
        <taxon>Sordariomycetes</taxon>
        <taxon>Xylariomycetidae</taxon>
        <taxon>Xylariales</taxon>
        <taxon>Diatrypaceae</taxon>
        <taxon>Eutypa</taxon>
    </lineage>
</organism>
<dbReference type="InterPro" id="IPR051164">
    <property type="entry name" value="NmrA-like_oxidored"/>
</dbReference>
<gene>
    <name evidence="4" type="ORF">UCREL1_10877</name>
</gene>
<dbReference type="AlphaFoldDB" id="M7SXD0"/>
<comment type="similarity">
    <text evidence="1">Belongs to the NmrA-type oxidoreductase family.</text>
</comment>
<dbReference type="eggNOG" id="ENOG502QV9W">
    <property type="taxonomic scope" value="Eukaryota"/>
</dbReference>
<dbReference type="Gene3D" id="3.40.50.720">
    <property type="entry name" value="NAD(P)-binding Rossmann-like Domain"/>
    <property type="match status" value="1"/>
</dbReference>
<keyword evidence="2" id="KW-0521">NADP</keyword>
<evidence type="ECO:0000256" key="1">
    <source>
        <dbReference type="ARBA" id="ARBA00006328"/>
    </source>
</evidence>
<dbReference type="OMA" id="WVIPELM"/>
<dbReference type="EMBL" id="KB707482">
    <property type="protein sequence ID" value="EMR62216.1"/>
    <property type="molecule type" value="Genomic_DNA"/>
</dbReference>
<protein>
    <submittedName>
        <fullName evidence="4">Putative nucleoside-diphosphate-sugar epimerase protein</fullName>
    </submittedName>
</protein>
<dbReference type="SUPFAM" id="SSF51735">
    <property type="entry name" value="NAD(P)-binding Rossmann-fold domains"/>
    <property type="match status" value="1"/>
</dbReference>
<dbReference type="KEGG" id="ela:UCREL1_10877"/>